<dbReference type="AlphaFoldDB" id="A0A078AAI5"/>
<proteinExistence type="predicted"/>
<dbReference type="InParanoid" id="A0A078AAI5"/>
<dbReference type="OMA" id="FNNYQEY"/>
<evidence type="ECO:0000256" key="5">
    <source>
        <dbReference type="ARBA" id="ARBA00022490"/>
    </source>
</evidence>
<dbReference type="OrthoDB" id="2136125at2759"/>
<organism evidence="7 8">
    <name type="scientific">Stylonychia lemnae</name>
    <name type="common">Ciliate</name>
    <dbReference type="NCBI Taxonomy" id="5949"/>
    <lineage>
        <taxon>Eukaryota</taxon>
        <taxon>Sar</taxon>
        <taxon>Alveolata</taxon>
        <taxon>Ciliophora</taxon>
        <taxon>Intramacronucleata</taxon>
        <taxon>Spirotrichea</taxon>
        <taxon>Stichotrichia</taxon>
        <taxon>Sporadotrichida</taxon>
        <taxon>Oxytrichidae</taxon>
        <taxon>Stylonychinae</taxon>
        <taxon>Stylonychia</taxon>
    </lineage>
</organism>
<dbReference type="PANTHER" id="PTHR33588:SF1">
    <property type="entry name" value="CILIA- AND FLAGELLA-ASSOCIATED PROTEIN 299"/>
    <property type="match status" value="1"/>
</dbReference>
<dbReference type="GO" id="GO:0005737">
    <property type="term" value="C:cytoplasm"/>
    <property type="evidence" value="ECO:0007669"/>
    <property type="project" value="UniProtKB-SubCell"/>
</dbReference>
<evidence type="ECO:0000256" key="4">
    <source>
        <dbReference type="ARBA" id="ARBA00021436"/>
    </source>
</evidence>
<evidence type="ECO:0000313" key="7">
    <source>
        <dbReference type="EMBL" id="CDW78592.1"/>
    </source>
</evidence>
<evidence type="ECO:0000256" key="3">
    <source>
        <dbReference type="ARBA" id="ARBA00004496"/>
    </source>
</evidence>
<comment type="function">
    <text evidence="1">May be involved in spermatogenesis.</text>
</comment>
<accession>A0A078AAI5</accession>
<gene>
    <name evidence="7" type="primary">Contig12407.g13243</name>
    <name evidence="7" type="ORF">STYLEM_7572</name>
</gene>
<evidence type="ECO:0000313" key="8">
    <source>
        <dbReference type="Proteomes" id="UP000039865"/>
    </source>
</evidence>
<dbReference type="EMBL" id="CCKQ01007234">
    <property type="protein sequence ID" value="CDW78592.1"/>
    <property type="molecule type" value="Genomic_DNA"/>
</dbReference>
<comment type="subcellular location">
    <subcellularLocation>
        <location evidence="3">Cytoplasm</location>
    </subcellularLocation>
    <subcellularLocation>
        <location evidence="2">Nucleus</location>
    </subcellularLocation>
</comment>
<keyword evidence="6" id="KW-0539">Nucleus</keyword>
<dbReference type="Pfam" id="PF14713">
    <property type="entry name" value="DUF4464"/>
    <property type="match status" value="1"/>
</dbReference>
<evidence type="ECO:0000256" key="1">
    <source>
        <dbReference type="ARBA" id="ARBA00003056"/>
    </source>
</evidence>
<evidence type="ECO:0000256" key="2">
    <source>
        <dbReference type="ARBA" id="ARBA00004123"/>
    </source>
</evidence>
<name>A0A078AAI5_STYLE</name>
<evidence type="ECO:0000256" key="6">
    <source>
        <dbReference type="ARBA" id="ARBA00023242"/>
    </source>
</evidence>
<dbReference type="PANTHER" id="PTHR33588">
    <property type="entry name" value="CILIA- AND FLAGELLA-ASSOCIATED PROTEIN 299"/>
    <property type="match status" value="1"/>
</dbReference>
<dbReference type="GO" id="GO:0005634">
    <property type="term" value="C:nucleus"/>
    <property type="evidence" value="ECO:0007669"/>
    <property type="project" value="UniProtKB-SubCell"/>
</dbReference>
<sequence>MNQEDELEGDMIDTTLEKFESYEQYLDDHMSDEDLFYLEDKELARQLIEVGYHGKGEILTREQFAKRKAAIAEAKKNKNANQPKALSHAGTKIDHSPFLKELAQREELVRNGRMTTIIFIRDQKKGKNEISGYIDLAHRLKTEDFRLYFEGKKTLLPKPSDLSYYNWDAQNCTLNDSPNFRVDANSDAGLLFRNKRDRKVINVDPNKDPPGDGTKRVEIQTDEYTQVVFFDHITRRKH</sequence>
<reference evidence="7 8" key="1">
    <citation type="submission" date="2014-06" db="EMBL/GenBank/DDBJ databases">
        <authorList>
            <person name="Swart Estienne"/>
        </authorList>
    </citation>
    <scope>NUCLEOTIDE SEQUENCE [LARGE SCALE GENOMIC DNA]</scope>
    <source>
        <strain evidence="7 8">130c</strain>
    </source>
</reference>
<protein>
    <recommendedName>
        <fullName evidence="4">Cilia- and flagella-associated protein 299</fullName>
    </recommendedName>
</protein>
<dbReference type="InterPro" id="IPR027887">
    <property type="entry name" value="DUF4464"/>
</dbReference>
<keyword evidence="8" id="KW-1185">Reference proteome</keyword>
<dbReference type="Proteomes" id="UP000039865">
    <property type="component" value="Unassembled WGS sequence"/>
</dbReference>
<keyword evidence="5" id="KW-0963">Cytoplasm</keyword>